<dbReference type="SUPFAM" id="SSF50685">
    <property type="entry name" value="Barwin-like endoglucanases"/>
    <property type="match status" value="1"/>
</dbReference>
<dbReference type="Proteomes" id="UP000257131">
    <property type="component" value="Unassembled WGS sequence"/>
</dbReference>
<dbReference type="PIRSF" id="PIRSF019422">
    <property type="entry name" value="MltA"/>
    <property type="match status" value="1"/>
</dbReference>
<dbReference type="Gene3D" id="2.40.240.50">
    <property type="entry name" value="Barwin-like endoglucanases"/>
    <property type="match status" value="1"/>
</dbReference>
<name>A0A3D9BW44_9RHOB</name>
<dbReference type="InterPro" id="IPR005300">
    <property type="entry name" value="MltA_B"/>
</dbReference>
<evidence type="ECO:0000256" key="3">
    <source>
        <dbReference type="ARBA" id="ARBA00023239"/>
    </source>
</evidence>
<proteinExistence type="predicted"/>
<evidence type="ECO:0000256" key="4">
    <source>
        <dbReference type="ARBA" id="ARBA00023316"/>
    </source>
</evidence>
<reference evidence="8 9" key="1">
    <citation type="journal article" date="2017" name="Int. J. Syst. Evol. Microbiol.">
        <title>Rhodosalinus sediminis gen. nov., sp. nov., isolated from marine saltern.</title>
        <authorList>
            <person name="Guo L.Y."/>
            <person name="Ling S.K."/>
            <person name="Li C.M."/>
            <person name="Chen G.J."/>
            <person name="Du Z.J."/>
        </authorList>
    </citation>
    <scope>NUCLEOTIDE SEQUENCE [LARGE SCALE GENOMIC DNA]</scope>
    <source>
        <strain evidence="8 9">WDN1C137</strain>
    </source>
</reference>
<evidence type="ECO:0000256" key="1">
    <source>
        <dbReference type="ARBA" id="ARBA00001420"/>
    </source>
</evidence>
<dbReference type="GO" id="GO:0009254">
    <property type="term" value="P:peptidoglycan turnover"/>
    <property type="evidence" value="ECO:0007669"/>
    <property type="project" value="InterPro"/>
</dbReference>
<dbReference type="GO" id="GO:0071555">
    <property type="term" value="P:cell wall organization"/>
    <property type="evidence" value="ECO:0007669"/>
    <property type="project" value="UniProtKB-KW"/>
</dbReference>
<dbReference type="EMBL" id="QOHR01000005">
    <property type="protein sequence ID" value="REC57744.1"/>
    <property type="molecule type" value="Genomic_DNA"/>
</dbReference>
<keyword evidence="4" id="KW-0961">Cell wall biogenesis/degradation</keyword>
<evidence type="ECO:0000313" key="8">
    <source>
        <dbReference type="EMBL" id="REC57744.1"/>
    </source>
</evidence>
<dbReference type="EC" id="4.2.2.n1" evidence="2"/>
<dbReference type="InterPro" id="IPR026044">
    <property type="entry name" value="MltA"/>
</dbReference>
<feature type="domain" description="Lytic transglycosylase MltA" evidence="7">
    <location>
        <begin position="104"/>
        <end position="239"/>
    </location>
</feature>
<protein>
    <recommendedName>
        <fullName evidence="2">peptidoglycan lytic exotransglycosylase</fullName>
        <ecNumber evidence="2">4.2.2.n1</ecNumber>
    </recommendedName>
    <alternativeName>
        <fullName evidence="5">Murein hydrolase A</fullName>
    </alternativeName>
</protein>
<dbReference type="GO" id="GO:0009253">
    <property type="term" value="P:peptidoglycan catabolic process"/>
    <property type="evidence" value="ECO:0007669"/>
    <property type="project" value="TreeGrafter"/>
</dbReference>
<dbReference type="PANTHER" id="PTHR30124">
    <property type="entry name" value="MEMBRANE-BOUND LYTIC MUREIN TRANSGLYCOSYLASE A"/>
    <property type="match status" value="1"/>
</dbReference>
<keyword evidence="3" id="KW-0456">Lyase</keyword>
<dbReference type="Pfam" id="PF06725">
    <property type="entry name" value="3D"/>
    <property type="match status" value="1"/>
</dbReference>
<accession>A0A3D9BW44</accession>
<feature type="chain" id="PRO_5017674236" description="peptidoglycan lytic exotransglycosylase" evidence="6">
    <location>
        <begin position="22"/>
        <end position="347"/>
    </location>
</feature>
<comment type="caution">
    <text evidence="8">The sequence shown here is derived from an EMBL/GenBank/DDBJ whole genome shotgun (WGS) entry which is preliminary data.</text>
</comment>
<dbReference type="Gene3D" id="2.40.40.10">
    <property type="entry name" value="RlpA-like domain"/>
    <property type="match status" value="1"/>
</dbReference>
<dbReference type="CDD" id="cd14485">
    <property type="entry name" value="mltA_like_LT_A"/>
    <property type="match status" value="1"/>
</dbReference>
<dbReference type="AlphaFoldDB" id="A0A3D9BW44"/>
<dbReference type="GO" id="GO:0008933">
    <property type="term" value="F:peptidoglycan lytic transglycosylase activity"/>
    <property type="evidence" value="ECO:0007669"/>
    <property type="project" value="TreeGrafter"/>
</dbReference>
<dbReference type="SMART" id="SM00925">
    <property type="entry name" value="MltA"/>
    <property type="match status" value="1"/>
</dbReference>
<sequence length="347" mass="38667">MRRALGAALALGLMVAGPASGAETTRTLLAFEDLDGWAEDDHAAALDTFLETCPDLDAPDWRALCAYAQTEGEDHPRRFFELFFRPVLIEDGDPALFTGYFEPELEGSRRRTPRFRHPVHRKPPEAGRQSPWLTRQEIVTTGALDGRGLEIAFVDDPVELFFLQVQGSGRIRLRDGSVIRVGYAGANGHPYRSIGQELVRRGIYERHQVSAQVIRNWVRRNPEAGRELLFHNPSYVFFREVTEVPAHRGPLGAMNRPVTPLRTVAVDPEHVPLGAPVWIEKGGDEPLRRLMVAQDTGSAIKGAQRADIFFGTGAEAGRRAGRLSDPGRMVVLLPIQRAYAQRPEARR</sequence>
<dbReference type="CDD" id="cd14668">
    <property type="entry name" value="mlta_B"/>
    <property type="match status" value="1"/>
</dbReference>
<evidence type="ECO:0000259" key="7">
    <source>
        <dbReference type="SMART" id="SM00925"/>
    </source>
</evidence>
<feature type="signal peptide" evidence="6">
    <location>
        <begin position="1"/>
        <end position="21"/>
    </location>
</feature>
<dbReference type="InterPro" id="IPR010611">
    <property type="entry name" value="3D_dom"/>
</dbReference>
<comment type="catalytic activity">
    <reaction evidence="1">
        <text>Exolytic cleavage of the (1-&gt;4)-beta-glycosidic linkage between N-acetylmuramic acid (MurNAc) and N-acetylglucosamine (GlcNAc) residues in peptidoglycan, from either the reducing or the non-reducing ends of the peptidoglycan chains, with concomitant formation of a 1,6-anhydrobond in the MurNAc residue.</text>
        <dbReference type="EC" id="4.2.2.n1"/>
    </reaction>
</comment>
<keyword evidence="9" id="KW-1185">Reference proteome</keyword>
<dbReference type="InterPro" id="IPR036908">
    <property type="entry name" value="RlpA-like_sf"/>
</dbReference>
<gene>
    <name evidence="8" type="ORF">DRV84_06115</name>
</gene>
<evidence type="ECO:0000256" key="2">
    <source>
        <dbReference type="ARBA" id="ARBA00012587"/>
    </source>
</evidence>
<organism evidence="8 9">
    <name type="scientific">Rhodosalinus sediminis</name>
    <dbReference type="NCBI Taxonomy" id="1940533"/>
    <lineage>
        <taxon>Bacteria</taxon>
        <taxon>Pseudomonadati</taxon>
        <taxon>Pseudomonadota</taxon>
        <taxon>Alphaproteobacteria</taxon>
        <taxon>Rhodobacterales</taxon>
        <taxon>Paracoccaceae</taxon>
        <taxon>Rhodosalinus</taxon>
    </lineage>
</organism>
<dbReference type="GO" id="GO:0019867">
    <property type="term" value="C:outer membrane"/>
    <property type="evidence" value="ECO:0007669"/>
    <property type="project" value="InterPro"/>
</dbReference>
<keyword evidence="6" id="KW-0732">Signal</keyword>
<dbReference type="RefSeq" id="WP_115978999.1">
    <property type="nucleotide sequence ID" value="NZ_QOHR01000005.1"/>
</dbReference>
<dbReference type="OrthoDB" id="9783686at2"/>
<evidence type="ECO:0000256" key="6">
    <source>
        <dbReference type="SAM" id="SignalP"/>
    </source>
</evidence>
<evidence type="ECO:0000313" key="9">
    <source>
        <dbReference type="Proteomes" id="UP000257131"/>
    </source>
</evidence>
<dbReference type="GO" id="GO:0004553">
    <property type="term" value="F:hydrolase activity, hydrolyzing O-glycosyl compounds"/>
    <property type="evidence" value="ECO:0007669"/>
    <property type="project" value="InterPro"/>
</dbReference>
<dbReference type="PANTHER" id="PTHR30124:SF0">
    <property type="entry name" value="MEMBRANE-BOUND LYTIC MUREIN TRANSGLYCOSYLASE A"/>
    <property type="match status" value="1"/>
</dbReference>
<evidence type="ECO:0000256" key="5">
    <source>
        <dbReference type="ARBA" id="ARBA00030918"/>
    </source>
</evidence>
<dbReference type="Pfam" id="PF03562">
    <property type="entry name" value="MltA"/>
    <property type="match status" value="1"/>
</dbReference>